<dbReference type="Gene3D" id="3.90.550.10">
    <property type="entry name" value="Spore Coat Polysaccharide Biosynthesis Protein SpsA, Chain A"/>
    <property type="match status" value="1"/>
</dbReference>
<dbReference type="Proteomes" id="UP000177050">
    <property type="component" value="Unassembled WGS sequence"/>
</dbReference>
<organism evidence="2 3">
    <name type="scientific">Candidatus Roizmanbacteria bacterium RIFOXYD1_FULL_38_12</name>
    <dbReference type="NCBI Taxonomy" id="1802093"/>
    <lineage>
        <taxon>Bacteria</taxon>
        <taxon>Candidatus Roizmaniibacteriota</taxon>
    </lineage>
</organism>
<evidence type="ECO:0000313" key="3">
    <source>
        <dbReference type="Proteomes" id="UP000177050"/>
    </source>
</evidence>
<dbReference type="InterPro" id="IPR001173">
    <property type="entry name" value="Glyco_trans_2-like"/>
</dbReference>
<dbReference type="EMBL" id="MGBR01000001">
    <property type="protein sequence ID" value="OGK73749.1"/>
    <property type="molecule type" value="Genomic_DNA"/>
</dbReference>
<reference evidence="2 3" key="1">
    <citation type="journal article" date="2016" name="Nat. Commun.">
        <title>Thousands of microbial genomes shed light on interconnected biogeochemical processes in an aquifer system.</title>
        <authorList>
            <person name="Anantharaman K."/>
            <person name="Brown C.T."/>
            <person name="Hug L.A."/>
            <person name="Sharon I."/>
            <person name="Castelle C.J."/>
            <person name="Probst A.J."/>
            <person name="Thomas B.C."/>
            <person name="Singh A."/>
            <person name="Wilkins M.J."/>
            <person name="Karaoz U."/>
            <person name="Brodie E.L."/>
            <person name="Williams K.H."/>
            <person name="Hubbard S.S."/>
            <person name="Banfield J.F."/>
        </authorList>
    </citation>
    <scope>NUCLEOTIDE SEQUENCE [LARGE SCALE GENOMIC DNA]</scope>
</reference>
<feature type="domain" description="Glycosyltransferase 2-like" evidence="1">
    <location>
        <begin position="6"/>
        <end position="162"/>
    </location>
</feature>
<dbReference type="SUPFAM" id="SSF53448">
    <property type="entry name" value="Nucleotide-diphospho-sugar transferases"/>
    <property type="match status" value="1"/>
</dbReference>
<gene>
    <name evidence="2" type="ORF">A3K52_03110</name>
</gene>
<dbReference type="AlphaFoldDB" id="A0A1F7L0Y3"/>
<evidence type="ECO:0000313" key="2">
    <source>
        <dbReference type="EMBL" id="OGK73749.1"/>
    </source>
</evidence>
<sequence length="254" mass="29817">MRLKISIITPSFNQGRFIEQTIKSVLSQGYPNLEYIVMDGGSTDETVSILKKYEGKLKWISKKDKGQSDAINQGLRMAKGDIVAWLGSDDFYMPGTLHRVAYYFEKHHTSVWLTGDYIIVDEMGRKIQSPVRVYKNMLRMSNSFNTLSFANYVNQPSTFWRRSLHDEFGYVDERLHYCMDYDFWLRIMKKYPLSFIPLPLSGFRIHKDSKSGSQYNLQFEEEVEVAKRYQKNMAIIALHKLHNHIIRAIYTLIK</sequence>
<accession>A0A1F7L0Y3</accession>
<dbReference type="GO" id="GO:0016740">
    <property type="term" value="F:transferase activity"/>
    <property type="evidence" value="ECO:0007669"/>
    <property type="project" value="UniProtKB-KW"/>
</dbReference>
<keyword evidence="2" id="KW-0808">Transferase</keyword>
<name>A0A1F7L0Y3_9BACT</name>
<evidence type="ECO:0000259" key="1">
    <source>
        <dbReference type="Pfam" id="PF00535"/>
    </source>
</evidence>
<comment type="caution">
    <text evidence="2">The sequence shown here is derived from an EMBL/GenBank/DDBJ whole genome shotgun (WGS) entry which is preliminary data.</text>
</comment>
<dbReference type="PANTHER" id="PTHR22916">
    <property type="entry name" value="GLYCOSYLTRANSFERASE"/>
    <property type="match status" value="1"/>
</dbReference>
<protein>
    <submittedName>
        <fullName evidence="2">Glycosyltransferase</fullName>
    </submittedName>
</protein>
<dbReference type="PANTHER" id="PTHR22916:SF65">
    <property type="entry name" value="SLR1065 PROTEIN"/>
    <property type="match status" value="1"/>
</dbReference>
<dbReference type="CDD" id="cd06433">
    <property type="entry name" value="GT_2_WfgS_like"/>
    <property type="match status" value="1"/>
</dbReference>
<dbReference type="InterPro" id="IPR029044">
    <property type="entry name" value="Nucleotide-diphossugar_trans"/>
</dbReference>
<proteinExistence type="predicted"/>
<dbReference type="Pfam" id="PF00535">
    <property type="entry name" value="Glycos_transf_2"/>
    <property type="match status" value="1"/>
</dbReference>